<dbReference type="Proteomes" id="UP000824130">
    <property type="component" value="Unassembled WGS sequence"/>
</dbReference>
<sequence>MLNFKISETEDYEKLVPFFIENELEFSEDEPVPTDLVKCWQIVRKDEAGEEQLIGAFVLAKREDEFIVDGIAIAPEYRKYKLGKTLLDRGIEETLRLGGKRIFLVARAPGFFRKQGFVTVPREDAPNFFECLTCPQYGVSCHPEVMRLDLDVPRNV</sequence>
<feature type="domain" description="N-acetyltransferase" evidence="1">
    <location>
        <begin position="2"/>
        <end position="151"/>
    </location>
</feature>
<dbReference type="Pfam" id="PF00583">
    <property type="entry name" value="Acetyltransf_1"/>
    <property type="match status" value="1"/>
</dbReference>
<dbReference type="EMBL" id="DVOB01000055">
    <property type="protein sequence ID" value="HIU95559.1"/>
    <property type="molecule type" value="Genomic_DNA"/>
</dbReference>
<reference evidence="2" key="1">
    <citation type="submission" date="2020-10" db="EMBL/GenBank/DDBJ databases">
        <authorList>
            <person name="Gilroy R."/>
        </authorList>
    </citation>
    <scope>NUCLEOTIDE SEQUENCE</scope>
    <source>
        <strain evidence="2">ChiSjej4B22-8349</strain>
    </source>
</reference>
<evidence type="ECO:0000313" key="3">
    <source>
        <dbReference type="Proteomes" id="UP000824130"/>
    </source>
</evidence>
<proteinExistence type="predicted"/>
<dbReference type="GO" id="GO:0016747">
    <property type="term" value="F:acyltransferase activity, transferring groups other than amino-acyl groups"/>
    <property type="evidence" value="ECO:0007669"/>
    <property type="project" value="InterPro"/>
</dbReference>
<protein>
    <submittedName>
        <fullName evidence="2">GNAT family N-acetyltransferase</fullName>
    </submittedName>
</protein>
<dbReference type="Gene3D" id="3.40.630.30">
    <property type="match status" value="1"/>
</dbReference>
<dbReference type="InterPro" id="IPR016181">
    <property type="entry name" value="Acyl_CoA_acyltransferase"/>
</dbReference>
<dbReference type="SUPFAM" id="SSF55729">
    <property type="entry name" value="Acyl-CoA N-acyltransferases (Nat)"/>
    <property type="match status" value="1"/>
</dbReference>
<reference evidence="2" key="2">
    <citation type="journal article" date="2021" name="PeerJ">
        <title>Extensive microbial diversity within the chicken gut microbiome revealed by metagenomics and culture.</title>
        <authorList>
            <person name="Gilroy R."/>
            <person name="Ravi A."/>
            <person name="Getino M."/>
            <person name="Pursley I."/>
            <person name="Horton D.L."/>
            <person name="Alikhan N.F."/>
            <person name="Baker D."/>
            <person name="Gharbi K."/>
            <person name="Hall N."/>
            <person name="Watson M."/>
            <person name="Adriaenssens E.M."/>
            <person name="Foster-Nyarko E."/>
            <person name="Jarju S."/>
            <person name="Secka A."/>
            <person name="Antonio M."/>
            <person name="Oren A."/>
            <person name="Chaudhuri R.R."/>
            <person name="La Ragione R."/>
            <person name="Hildebrand F."/>
            <person name="Pallen M.J."/>
        </authorList>
    </citation>
    <scope>NUCLEOTIDE SEQUENCE</scope>
    <source>
        <strain evidence="2">ChiSjej4B22-8349</strain>
    </source>
</reference>
<evidence type="ECO:0000313" key="2">
    <source>
        <dbReference type="EMBL" id="HIU95559.1"/>
    </source>
</evidence>
<evidence type="ECO:0000259" key="1">
    <source>
        <dbReference type="PROSITE" id="PS51186"/>
    </source>
</evidence>
<name>A0A9D1SUE6_9FIRM</name>
<dbReference type="InterPro" id="IPR000182">
    <property type="entry name" value="GNAT_dom"/>
</dbReference>
<accession>A0A9D1SUE6</accession>
<comment type="caution">
    <text evidence="2">The sequence shown here is derived from an EMBL/GenBank/DDBJ whole genome shotgun (WGS) entry which is preliminary data.</text>
</comment>
<dbReference type="CDD" id="cd04301">
    <property type="entry name" value="NAT_SF"/>
    <property type="match status" value="1"/>
</dbReference>
<organism evidence="2 3">
    <name type="scientific">Candidatus Allocopromorpha excrementipullorum</name>
    <dbReference type="NCBI Taxonomy" id="2840743"/>
    <lineage>
        <taxon>Bacteria</taxon>
        <taxon>Bacillati</taxon>
        <taxon>Bacillota</taxon>
        <taxon>Clostridia</taxon>
        <taxon>Eubacteriales</taxon>
        <taxon>Eubacteriaceae</taxon>
        <taxon>Eubacteriaceae incertae sedis</taxon>
        <taxon>Candidatus Allocopromorpha</taxon>
    </lineage>
</organism>
<dbReference type="PROSITE" id="PS51186">
    <property type="entry name" value="GNAT"/>
    <property type="match status" value="1"/>
</dbReference>
<gene>
    <name evidence="2" type="ORF">IAD25_02450</name>
</gene>
<dbReference type="AlphaFoldDB" id="A0A9D1SUE6"/>